<dbReference type="WBParaSite" id="ACAC_0000224601-mRNA-1">
    <property type="protein sequence ID" value="ACAC_0000224601-mRNA-1"/>
    <property type="gene ID" value="ACAC_0000224601"/>
</dbReference>
<feature type="compositionally biased region" description="Basic residues" evidence="1">
    <location>
        <begin position="468"/>
        <end position="477"/>
    </location>
</feature>
<feature type="region of interest" description="Disordered" evidence="1">
    <location>
        <begin position="468"/>
        <end position="566"/>
    </location>
</feature>
<feature type="region of interest" description="Disordered" evidence="1">
    <location>
        <begin position="419"/>
        <end position="447"/>
    </location>
</feature>
<sequence length="566" mass="63566">MHSGDVLEKGTVILQLHHRKIRNRVLPVAVDFDRQIGEPRCIPDKGWAVPCDVVGLGSKKAKMVKYLDALLEHSEWTRNEMKTCDPRVFHLDRIAHFLSLRRPVLSLTFRSLDVSWSLHSGPENSEKYTSEALCSLRIRSISIGIVAKVQKMSDCDGQEVEIVFEKPEMIRPLLRIFLPLDNSYLRNGTIKGCWELTENNNSLLLSLPRAKVESEVLPVSVPAAVNVFALNHEKEVPLMMEACQLRVEELRRRLDESLTAFQRSASSEYAKHRALHIVRQNSTETFIEINIVFTPPCCLQPGAPSRFDRLLAASPLNVICGGDGITDVAASPADSTDSGIVVSPPSSPYINDNQQPPFHPYSGMRQRSASESVGCNGFVLKGILKKPYRADRLSRSISESQNCHAEFPHMSLLVESTAELEEGDNNTDHESPNVRQREKHVSFSEKVQERRFRSGQCILAAAKKNERKRACKKRKEERRRSLSGASDNSALEENSEGARFDVQGKPGPRTQREDSGFVDGDENDCRDDSKESSVSTNERNVINSEDHWKKDHEPSEGSLDSLNCFI</sequence>
<reference evidence="2" key="1">
    <citation type="submission" date="2012-09" db="EMBL/GenBank/DDBJ databases">
        <authorList>
            <person name="Martin A.A."/>
        </authorList>
    </citation>
    <scope>NUCLEOTIDE SEQUENCE</scope>
</reference>
<reference evidence="3" key="2">
    <citation type="submission" date="2016-04" db="UniProtKB">
        <authorList>
            <consortium name="WormBaseParasite"/>
        </authorList>
    </citation>
    <scope>IDENTIFICATION</scope>
</reference>
<protein>
    <submittedName>
        <fullName evidence="3">Uncharacterized protein</fullName>
    </submittedName>
</protein>
<dbReference type="Proteomes" id="UP000035642">
    <property type="component" value="Unassembled WGS sequence"/>
</dbReference>
<feature type="compositionally biased region" description="Polar residues" evidence="1">
    <location>
        <begin position="532"/>
        <end position="543"/>
    </location>
</feature>
<feature type="compositionally biased region" description="Polar residues" evidence="1">
    <location>
        <begin position="483"/>
        <end position="492"/>
    </location>
</feature>
<organism evidence="2 3">
    <name type="scientific">Angiostrongylus cantonensis</name>
    <name type="common">Rat lungworm</name>
    <dbReference type="NCBI Taxonomy" id="6313"/>
    <lineage>
        <taxon>Eukaryota</taxon>
        <taxon>Metazoa</taxon>
        <taxon>Ecdysozoa</taxon>
        <taxon>Nematoda</taxon>
        <taxon>Chromadorea</taxon>
        <taxon>Rhabditida</taxon>
        <taxon>Rhabditina</taxon>
        <taxon>Rhabditomorpha</taxon>
        <taxon>Strongyloidea</taxon>
        <taxon>Metastrongylidae</taxon>
        <taxon>Angiostrongylus</taxon>
    </lineage>
</organism>
<keyword evidence="2" id="KW-1185">Reference proteome</keyword>
<evidence type="ECO:0000256" key="1">
    <source>
        <dbReference type="SAM" id="MobiDB-lite"/>
    </source>
</evidence>
<name>A0A158P7C8_ANGCA</name>
<evidence type="ECO:0000313" key="3">
    <source>
        <dbReference type="WBParaSite" id="ACAC_0000224601-mRNA-1"/>
    </source>
</evidence>
<evidence type="ECO:0000313" key="2">
    <source>
        <dbReference type="Proteomes" id="UP000035642"/>
    </source>
</evidence>
<feature type="compositionally biased region" description="Basic and acidic residues" evidence="1">
    <location>
        <begin position="426"/>
        <end position="447"/>
    </location>
</feature>
<proteinExistence type="predicted"/>
<accession>A0A158P7C8</accession>
<dbReference type="AlphaFoldDB" id="A0A158P7C8"/>
<feature type="compositionally biased region" description="Basic and acidic residues" evidence="1">
    <location>
        <begin position="544"/>
        <end position="555"/>
    </location>
</feature>